<dbReference type="Pfam" id="PF01094">
    <property type="entry name" value="ANF_receptor"/>
    <property type="match status" value="1"/>
</dbReference>
<dbReference type="Proteomes" id="UP000192578">
    <property type="component" value="Unassembled WGS sequence"/>
</dbReference>
<dbReference type="Gene3D" id="3.40.50.2300">
    <property type="match status" value="2"/>
</dbReference>
<reference evidence="8" key="1">
    <citation type="submission" date="2017-01" db="EMBL/GenBank/DDBJ databases">
        <title>Comparative genomics of anhydrobiosis in the tardigrade Hypsibius dujardini.</title>
        <authorList>
            <person name="Yoshida Y."/>
            <person name="Koutsovoulos G."/>
            <person name="Laetsch D."/>
            <person name="Stevens L."/>
            <person name="Kumar S."/>
            <person name="Horikawa D."/>
            <person name="Ishino K."/>
            <person name="Komine S."/>
            <person name="Tomita M."/>
            <person name="Blaxter M."/>
            <person name="Arakawa K."/>
        </authorList>
    </citation>
    <scope>NUCLEOTIDE SEQUENCE [LARGE SCALE GENOMIC DNA]</scope>
    <source>
        <strain evidence="8">Z151</strain>
    </source>
</reference>
<dbReference type="EMBL" id="MTYJ01000010">
    <property type="protein sequence ID" value="OQV23612.1"/>
    <property type="molecule type" value="Genomic_DNA"/>
</dbReference>
<evidence type="ECO:0000256" key="2">
    <source>
        <dbReference type="ARBA" id="ARBA00022692"/>
    </source>
</evidence>
<comment type="subcellular location">
    <subcellularLocation>
        <location evidence="1">Membrane</location>
    </subcellularLocation>
</comment>
<organism evidence="7 8">
    <name type="scientific">Hypsibius exemplaris</name>
    <name type="common">Freshwater tardigrade</name>
    <dbReference type="NCBI Taxonomy" id="2072580"/>
    <lineage>
        <taxon>Eukaryota</taxon>
        <taxon>Metazoa</taxon>
        <taxon>Ecdysozoa</taxon>
        <taxon>Tardigrada</taxon>
        <taxon>Eutardigrada</taxon>
        <taxon>Parachela</taxon>
        <taxon>Hypsibioidea</taxon>
        <taxon>Hypsibiidae</taxon>
        <taxon>Hypsibius</taxon>
    </lineage>
</organism>
<evidence type="ECO:0000313" key="7">
    <source>
        <dbReference type="EMBL" id="OQV23612.1"/>
    </source>
</evidence>
<dbReference type="AlphaFoldDB" id="A0A1W0X8G3"/>
<dbReference type="InterPro" id="IPR028082">
    <property type="entry name" value="Peripla_BP_I"/>
</dbReference>
<accession>A0A1W0X8G3</accession>
<sequence length="547" mass="60800">MKLHIIQMILGDGPSALGFNTMAPAYDVALKTASKKYPNIFGNVSVTRVFIPGVFSTCDFSTGEIIPLLYRLLPDIRRKEFPVILSPDCITEVMVMADFAREVKIPLIASTATDPGAATGRYPTLLTWAAAPFRNIVDAVVQLCRRFSWTEFNLYCDDSAEQSPMPEVLCALILAVMRTNAVAVSVISRHFDSSSTVGGGTLRPALSAGKKHSVINVFASAPSAYPSVLADASALSMATGEYVFVLLPSSPNEQHRYIDWFNITNPAVTSMFPFAFALDFLRINWLAVSNEVAEMRSISFDKYNWTIRKDRDRNVQRLAAYESALMMAEVVKESWSGLSNMTAESFVRAFYGKRFQLPSGVVKISPTGLRVCNMEIKQFRVKNRSLEVVLLFEQEPARLTPINGSAILWQGPSFPPPSRPACRDVSGSYCSQTTDNTYTVLIIGMSAFACLVGFAVAARFIFRMRRRVIADKNWWILQGYLGLPRRQRAMSCRDLLGRVNPRAHKSLFTLGQNDSLSAPSDFLDSTITPRRVLNSSIFFWNNTPSSE</sequence>
<evidence type="ECO:0000259" key="6">
    <source>
        <dbReference type="Pfam" id="PF01094"/>
    </source>
</evidence>
<keyword evidence="4 5" id="KW-0472">Membrane</keyword>
<gene>
    <name evidence="7" type="ORF">BV898_02357</name>
</gene>
<evidence type="ECO:0000256" key="5">
    <source>
        <dbReference type="SAM" id="Phobius"/>
    </source>
</evidence>
<keyword evidence="2 5" id="KW-0812">Transmembrane</keyword>
<evidence type="ECO:0000256" key="4">
    <source>
        <dbReference type="ARBA" id="ARBA00023136"/>
    </source>
</evidence>
<evidence type="ECO:0000313" key="8">
    <source>
        <dbReference type="Proteomes" id="UP000192578"/>
    </source>
</evidence>
<feature type="transmembrane region" description="Helical" evidence="5">
    <location>
        <begin position="438"/>
        <end position="462"/>
    </location>
</feature>
<evidence type="ECO:0000256" key="3">
    <source>
        <dbReference type="ARBA" id="ARBA00022989"/>
    </source>
</evidence>
<keyword evidence="8" id="KW-1185">Reference proteome</keyword>
<protein>
    <recommendedName>
        <fullName evidence="6">Receptor ligand binding region domain-containing protein</fullName>
    </recommendedName>
</protein>
<dbReference type="InterPro" id="IPR001828">
    <property type="entry name" value="ANF_lig-bd_rcpt"/>
</dbReference>
<name>A0A1W0X8G3_HYPEX</name>
<dbReference type="SUPFAM" id="SSF53822">
    <property type="entry name" value="Periplasmic binding protein-like I"/>
    <property type="match status" value="1"/>
</dbReference>
<feature type="domain" description="Receptor ligand binding region" evidence="6">
    <location>
        <begin position="83"/>
        <end position="378"/>
    </location>
</feature>
<keyword evidence="3 5" id="KW-1133">Transmembrane helix</keyword>
<evidence type="ECO:0000256" key="1">
    <source>
        <dbReference type="ARBA" id="ARBA00004370"/>
    </source>
</evidence>
<dbReference type="GO" id="GO:0016020">
    <property type="term" value="C:membrane"/>
    <property type="evidence" value="ECO:0007669"/>
    <property type="project" value="UniProtKB-SubCell"/>
</dbReference>
<comment type="caution">
    <text evidence="7">The sequence shown here is derived from an EMBL/GenBank/DDBJ whole genome shotgun (WGS) entry which is preliminary data.</text>
</comment>
<proteinExistence type="predicted"/>